<dbReference type="CDD" id="cd16916">
    <property type="entry name" value="HATPase_CheA-like"/>
    <property type="match status" value="1"/>
</dbReference>
<evidence type="ECO:0000256" key="9">
    <source>
        <dbReference type="PROSITE-ProRule" id="PRU00110"/>
    </source>
</evidence>
<dbReference type="Gene3D" id="1.10.287.560">
    <property type="entry name" value="Histidine kinase CheA-like, homodimeric domain"/>
    <property type="match status" value="1"/>
</dbReference>
<keyword evidence="4 9" id="KW-0597">Phosphoprotein</keyword>
<evidence type="ECO:0000256" key="5">
    <source>
        <dbReference type="ARBA" id="ARBA00022679"/>
    </source>
</evidence>
<dbReference type="SUPFAM" id="SSF47226">
    <property type="entry name" value="Histidine-containing phosphotransfer domain, HPT domain"/>
    <property type="match status" value="1"/>
</dbReference>
<dbReference type="InterPro" id="IPR008207">
    <property type="entry name" value="Sig_transdc_His_kin_Hpt_dom"/>
</dbReference>
<dbReference type="InterPro" id="IPR005467">
    <property type="entry name" value="His_kinase_dom"/>
</dbReference>
<name>A0A4R5UGI0_9HYPH</name>
<dbReference type="SMART" id="SM00073">
    <property type="entry name" value="HPT"/>
    <property type="match status" value="1"/>
</dbReference>
<dbReference type="GO" id="GO:0006935">
    <property type="term" value="P:chemotaxis"/>
    <property type="evidence" value="ECO:0007669"/>
    <property type="project" value="InterPro"/>
</dbReference>
<evidence type="ECO:0000259" key="12">
    <source>
        <dbReference type="PROSITE" id="PS50894"/>
    </source>
</evidence>
<feature type="domain" description="HPt" evidence="12">
    <location>
        <begin position="1"/>
        <end position="101"/>
    </location>
</feature>
<dbReference type="InterPro" id="IPR003594">
    <property type="entry name" value="HATPase_dom"/>
</dbReference>
<dbReference type="InterPro" id="IPR036097">
    <property type="entry name" value="HisK_dim/P_sf"/>
</dbReference>
<dbReference type="Gene3D" id="3.30.565.10">
    <property type="entry name" value="Histidine kinase-like ATPase, C-terminal domain"/>
    <property type="match status" value="1"/>
</dbReference>
<feature type="domain" description="Histidine kinase" evidence="10">
    <location>
        <begin position="284"/>
        <end position="524"/>
    </location>
</feature>
<dbReference type="PROSITE" id="PS50109">
    <property type="entry name" value="HIS_KIN"/>
    <property type="match status" value="1"/>
</dbReference>
<dbReference type="EMBL" id="SMTL01000003">
    <property type="protein sequence ID" value="TDK35030.1"/>
    <property type="molecule type" value="Genomic_DNA"/>
</dbReference>
<evidence type="ECO:0000256" key="4">
    <source>
        <dbReference type="ARBA" id="ARBA00022553"/>
    </source>
</evidence>
<dbReference type="Gene3D" id="2.30.30.40">
    <property type="entry name" value="SH3 Domains"/>
    <property type="match status" value="1"/>
</dbReference>
<dbReference type="PROSITE" id="PS50894">
    <property type="entry name" value="HPT"/>
    <property type="match status" value="1"/>
</dbReference>
<comment type="caution">
    <text evidence="13">The sequence shown here is derived from an EMBL/GenBank/DDBJ whole genome shotgun (WGS) entry which is preliminary data.</text>
</comment>
<dbReference type="EC" id="2.7.13.3" evidence="2"/>
<dbReference type="GO" id="GO:0005737">
    <property type="term" value="C:cytoplasm"/>
    <property type="evidence" value="ECO:0007669"/>
    <property type="project" value="InterPro"/>
</dbReference>
<dbReference type="InterPro" id="IPR051315">
    <property type="entry name" value="Bact_Chemotaxis_CheA"/>
</dbReference>
<dbReference type="InterPro" id="IPR004358">
    <property type="entry name" value="Sig_transdc_His_kin-like_C"/>
</dbReference>
<gene>
    <name evidence="13" type="ORF">E2F50_12220</name>
</gene>
<evidence type="ECO:0000256" key="2">
    <source>
        <dbReference type="ARBA" id="ARBA00012438"/>
    </source>
</evidence>
<evidence type="ECO:0000256" key="1">
    <source>
        <dbReference type="ARBA" id="ARBA00000085"/>
    </source>
</evidence>
<dbReference type="SUPFAM" id="SSF47384">
    <property type="entry name" value="Homodimeric domain of signal transducing histidine kinase"/>
    <property type="match status" value="1"/>
</dbReference>
<comment type="function">
    <text evidence="8">Involved in the transmission of sensory signals from the chemoreceptors to the flagellar motors. CheA is autophosphorylated; it can transfer its phosphate group to either CheB or CheY.</text>
</comment>
<evidence type="ECO:0000259" key="11">
    <source>
        <dbReference type="PROSITE" id="PS50851"/>
    </source>
</evidence>
<proteinExistence type="predicted"/>
<evidence type="ECO:0000256" key="3">
    <source>
        <dbReference type="ARBA" id="ARBA00021495"/>
    </source>
</evidence>
<dbReference type="InterPro" id="IPR036890">
    <property type="entry name" value="HATPase_C_sf"/>
</dbReference>
<dbReference type="AlphaFoldDB" id="A0A4R5UGI0"/>
<keyword evidence="6" id="KW-0418">Kinase</keyword>
<evidence type="ECO:0000313" key="14">
    <source>
        <dbReference type="Proteomes" id="UP000295238"/>
    </source>
</evidence>
<dbReference type="InterPro" id="IPR036061">
    <property type="entry name" value="CheW-like_dom_sf"/>
</dbReference>
<dbReference type="SMART" id="SM00387">
    <property type="entry name" value="HATPase_c"/>
    <property type="match status" value="1"/>
</dbReference>
<keyword evidence="14" id="KW-1185">Reference proteome</keyword>
<dbReference type="Pfam" id="PF02518">
    <property type="entry name" value="HATPase_c"/>
    <property type="match status" value="1"/>
</dbReference>
<evidence type="ECO:0000256" key="6">
    <source>
        <dbReference type="ARBA" id="ARBA00022777"/>
    </source>
</evidence>
<dbReference type="FunFam" id="3.30.565.10:FF:000016">
    <property type="entry name" value="Chemotaxis protein CheA, putative"/>
    <property type="match status" value="1"/>
</dbReference>
<feature type="modified residue" description="Phosphohistidine" evidence="9">
    <location>
        <position position="44"/>
    </location>
</feature>
<dbReference type="CDD" id="cd00088">
    <property type="entry name" value="HPT"/>
    <property type="match status" value="1"/>
</dbReference>
<evidence type="ECO:0000256" key="8">
    <source>
        <dbReference type="ARBA" id="ARBA00035100"/>
    </source>
</evidence>
<dbReference type="Gene3D" id="1.20.120.160">
    <property type="entry name" value="HPT domain"/>
    <property type="match status" value="1"/>
</dbReference>
<reference evidence="13 14" key="1">
    <citation type="submission" date="2019-03" db="EMBL/GenBank/DDBJ databases">
        <title>Rhizobium sp. nov., an bacterium isolated from biocrust in Mu Us Desert.</title>
        <authorList>
            <person name="Lixiong L."/>
        </authorList>
    </citation>
    <scope>NUCLEOTIDE SEQUENCE [LARGE SCALE GENOMIC DNA]</scope>
    <source>
        <strain evidence="13 14">SPY-1</strain>
    </source>
</reference>
<dbReference type="SUPFAM" id="SSF55874">
    <property type="entry name" value="ATPase domain of HSP90 chaperone/DNA topoisomerase II/histidine kinase"/>
    <property type="match status" value="1"/>
</dbReference>
<evidence type="ECO:0000313" key="13">
    <source>
        <dbReference type="EMBL" id="TDK35030.1"/>
    </source>
</evidence>
<dbReference type="Proteomes" id="UP000295238">
    <property type="component" value="Unassembled WGS sequence"/>
</dbReference>
<dbReference type="Pfam" id="PF01584">
    <property type="entry name" value="CheW"/>
    <property type="match status" value="1"/>
</dbReference>
<comment type="catalytic activity">
    <reaction evidence="1">
        <text>ATP + protein L-histidine = ADP + protein N-phospho-L-histidine.</text>
        <dbReference type="EC" id="2.7.13.3"/>
    </reaction>
</comment>
<dbReference type="InterPro" id="IPR037006">
    <property type="entry name" value="CheA-like_homodim_sf"/>
</dbReference>
<dbReference type="InterPro" id="IPR036641">
    <property type="entry name" value="HPT_dom_sf"/>
</dbReference>
<dbReference type="PRINTS" id="PR00344">
    <property type="entry name" value="BCTRLSENSOR"/>
</dbReference>
<dbReference type="SUPFAM" id="SSF50341">
    <property type="entry name" value="CheW-like"/>
    <property type="match status" value="1"/>
</dbReference>
<evidence type="ECO:0000259" key="10">
    <source>
        <dbReference type="PROSITE" id="PS50109"/>
    </source>
</evidence>
<feature type="domain" description="CheW-like" evidence="11">
    <location>
        <begin position="526"/>
        <end position="656"/>
    </location>
</feature>
<dbReference type="RefSeq" id="WP_133316453.1">
    <property type="nucleotide sequence ID" value="NZ_SMTL01000003.1"/>
</dbReference>
<dbReference type="InterPro" id="IPR002545">
    <property type="entry name" value="CheW-lke_dom"/>
</dbReference>
<dbReference type="InterPro" id="IPR004105">
    <property type="entry name" value="CheA-like_dim"/>
</dbReference>
<dbReference type="SMART" id="SM01231">
    <property type="entry name" value="H-kinase_dim"/>
    <property type="match status" value="1"/>
</dbReference>
<keyword evidence="7" id="KW-0902">Two-component regulatory system</keyword>
<evidence type="ECO:0000256" key="7">
    <source>
        <dbReference type="ARBA" id="ARBA00023012"/>
    </source>
</evidence>
<dbReference type="GO" id="GO:0000155">
    <property type="term" value="F:phosphorelay sensor kinase activity"/>
    <property type="evidence" value="ECO:0007669"/>
    <property type="project" value="InterPro"/>
</dbReference>
<dbReference type="PROSITE" id="PS50851">
    <property type="entry name" value="CHEW"/>
    <property type="match status" value="1"/>
</dbReference>
<dbReference type="PANTHER" id="PTHR43395:SF1">
    <property type="entry name" value="CHEMOTAXIS PROTEIN CHEA"/>
    <property type="match status" value="1"/>
</dbReference>
<keyword evidence="5" id="KW-0808">Transferase</keyword>
<dbReference type="Pfam" id="PF02895">
    <property type="entry name" value="H-kinase_dim"/>
    <property type="match status" value="1"/>
</dbReference>
<dbReference type="OrthoDB" id="9803176at2"/>
<organism evidence="13 14">
    <name type="scientific">Rhizobium deserti</name>
    <dbReference type="NCBI Taxonomy" id="2547961"/>
    <lineage>
        <taxon>Bacteria</taxon>
        <taxon>Pseudomonadati</taxon>
        <taxon>Pseudomonadota</taxon>
        <taxon>Alphaproteobacteria</taxon>
        <taxon>Hyphomicrobiales</taxon>
        <taxon>Rhizobiaceae</taxon>
        <taxon>Rhizobium/Agrobacterium group</taxon>
        <taxon>Rhizobium</taxon>
    </lineage>
</organism>
<dbReference type="Pfam" id="PF01627">
    <property type="entry name" value="Hpt"/>
    <property type="match status" value="1"/>
</dbReference>
<protein>
    <recommendedName>
        <fullName evidence="3">Chemotaxis protein CheA</fullName>
        <ecNumber evidence="2">2.7.13.3</ecNumber>
    </recommendedName>
</protein>
<dbReference type="PANTHER" id="PTHR43395">
    <property type="entry name" value="SENSOR HISTIDINE KINASE CHEA"/>
    <property type="match status" value="1"/>
</dbReference>
<dbReference type="SMART" id="SM00260">
    <property type="entry name" value="CheW"/>
    <property type="match status" value="1"/>
</dbReference>
<sequence>MDELMLQFSIEARELIQQASDDLLALEREPNNRERLESLFRAIHTLKGSVGLFDFGAALAVLHCAEDLLVGARAGDVEVDVALIDPLLEVIEWIDRNLDTMTVAGRLSDEQNQQAAGLLALLKVGSVAEASTPPAPAVDAVPDWALALREHAGGSMAEGGNLVAIRYEPHPECFFHGDDPLATMARLSDLRHVDVFLKEPLPSKADYDPFRCNLVIEALSGSPLADVEAIFRLLPDQVRLVDLTSRSTSQLTTPEPQAGAAVGAPELQNMTMRVDVARIDALLGIAGELITAKNGLLPLARTAREAENEGLARLILASQHEIDRLVSSLYSAVTRARLIPLDQTFRRFPRLVRETASRLGKSVDFIIEGQEVEADREIVEHLFEPMLHLVRNAMDHGIEPEAERLAASKPPRGRLVLRARQRGDQVVIELSDDGRGVDAARIRSAAVAKGLIEESRALQLSDEETLQLIFAPGFSTASAVTDLSGRGVGLDAVRNALHRLGGVVEIASNPGAGTVFSLRLPVSFSMSQLMVVEVGSERYGIPIDEIVETHRLRRDLVQSVRAGQAFVLRDQTVPLLYLGEFLQMPQAQAKAGDLKVLIVQVGNERLGIAVDGIADRAATLTRPLSGLLRNIPGVSGTTLLGDGKVLLVLNLEELVQ</sequence>
<accession>A0A4R5UGI0</accession>